<dbReference type="GO" id="GO:0006355">
    <property type="term" value="P:regulation of DNA-templated transcription"/>
    <property type="evidence" value="ECO:0007669"/>
    <property type="project" value="InterPro"/>
</dbReference>
<evidence type="ECO:0000256" key="1">
    <source>
        <dbReference type="SAM" id="MobiDB-lite"/>
    </source>
</evidence>
<keyword evidence="3" id="KW-1185">Reference proteome</keyword>
<dbReference type="OrthoDB" id="799574at2"/>
<protein>
    <submittedName>
        <fullName evidence="2">Uncharacterized protein</fullName>
    </submittedName>
</protein>
<feature type="region of interest" description="Disordered" evidence="1">
    <location>
        <begin position="1"/>
        <end position="26"/>
    </location>
</feature>
<evidence type="ECO:0000313" key="2">
    <source>
        <dbReference type="EMBL" id="QEC78521.1"/>
    </source>
</evidence>
<organism evidence="2 3">
    <name type="scientific">Mucilaginibacter ginsenosidivorax</name>
    <dbReference type="NCBI Taxonomy" id="862126"/>
    <lineage>
        <taxon>Bacteria</taxon>
        <taxon>Pseudomonadati</taxon>
        <taxon>Bacteroidota</taxon>
        <taxon>Sphingobacteriia</taxon>
        <taxon>Sphingobacteriales</taxon>
        <taxon>Sphingobacteriaceae</taxon>
        <taxon>Mucilaginibacter</taxon>
    </lineage>
</organism>
<accession>A0A5B8W3Z2</accession>
<proteinExistence type="predicted"/>
<name>A0A5B8W3Z2_9SPHI</name>
<dbReference type="EMBL" id="CP042437">
    <property type="protein sequence ID" value="QEC78521.1"/>
    <property type="molecule type" value="Genomic_DNA"/>
</dbReference>
<dbReference type="Proteomes" id="UP000321362">
    <property type="component" value="Chromosome"/>
</dbReference>
<evidence type="ECO:0000313" key="3">
    <source>
        <dbReference type="Proteomes" id="UP000321362"/>
    </source>
</evidence>
<dbReference type="Gene3D" id="1.10.1220.10">
    <property type="entry name" value="Met repressor-like"/>
    <property type="match status" value="1"/>
</dbReference>
<dbReference type="AlphaFoldDB" id="A0A5B8W3Z2"/>
<dbReference type="InterPro" id="IPR013321">
    <property type="entry name" value="Arc_rbn_hlx_hlx"/>
</dbReference>
<dbReference type="RefSeq" id="WP_147057238.1">
    <property type="nucleotide sequence ID" value="NZ_CP042437.1"/>
</dbReference>
<gene>
    <name evidence="2" type="ORF">FSB76_22170</name>
</gene>
<reference evidence="2 3" key="1">
    <citation type="journal article" date="2013" name="J. Microbiol.">
        <title>Mucilaginibacter ginsenosidivorax sp. nov., with ginsenoside converting activity isolated from sediment.</title>
        <authorList>
            <person name="Kim J.K."/>
            <person name="Choi T.E."/>
            <person name="Liu Q.M."/>
            <person name="Park H.Y."/>
            <person name="Yi T.H."/>
            <person name="Yoon M.H."/>
            <person name="Kim S.C."/>
            <person name="Im W.T."/>
        </authorList>
    </citation>
    <scope>NUCLEOTIDE SEQUENCE [LARGE SCALE GENOMIC DNA]</scope>
    <source>
        <strain evidence="2 3">KHI28</strain>
    </source>
</reference>
<sequence length="86" mass="9921">MENYKNKLGSLADKLRNEPAKTPIQEVHPVKELPVDKEEAQLNTWIPKRLLKRMRTYGVDQDLSLKDINILALTYFLDAKSPENEG</sequence>
<dbReference type="KEGG" id="mgk:FSB76_22170"/>